<accession>A0A1U9ZWW3</accession>
<feature type="compositionally biased region" description="Basic and acidic residues" evidence="1">
    <location>
        <begin position="62"/>
        <end position="74"/>
    </location>
</feature>
<feature type="region of interest" description="Disordered" evidence="1">
    <location>
        <begin position="55"/>
        <end position="74"/>
    </location>
</feature>
<dbReference type="STRING" id="1909395.BKM31_14005"/>
<evidence type="ECO:0000313" key="2">
    <source>
        <dbReference type="EMBL" id="AQZ62427.1"/>
    </source>
</evidence>
<dbReference type="OrthoDB" id="10003987at2"/>
<sequence>MLAIDPVPLPAMLQQAGKGTIELRNYQQLDENGGPVAHAVDFAIGNHWLEAACGRRPHRDRRRGEGGEECTSDR</sequence>
<dbReference type="Proteomes" id="UP000190797">
    <property type="component" value="Chromosome"/>
</dbReference>
<evidence type="ECO:0000256" key="1">
    <source>
        <dbReference type="SAM" id="MobiDB-lite"/>
    </source>
</evidence>
<dbReference type="KEGG" id="noa:BKM31_14005"/>
<name>A0A1U9ZWW3_9ACTN</name>
<dbReference type="RefSeq" id="WP_080038585.1">
    <property type="nucleotide sequence ID" value="NZ_CP017717.1"/>
</dbReference>
<evidence type="ECO:0000313" key="3">
    <source>
        <dbReference type="Proteomes" id="UP000190797"/>
    </source>
</evidence>
<gene>
    <name evidence="2" type="ORF">BKM31_14005</name>
</gene>
<dbReference type="AlphaFoldDB" id="A0A1U9ZWW3"/>
<protein>
    <submittedName>
        <fullName evidence="2">Uncharacterized protein</fullName>
    </submittedName>
</protein>
<reference evidence="3" key="1">
    <citation type="journal article" date="2017" name="Med. Chem. Commun.">
        <title>Nonomuraea sp. ATCC 55076 harbours the largest actinomycete chromosome to date and the kistamicin biosynthetic gene cluster.</title>
        <authorList>
            <person name="Nazari B."/>
            <person name="Forneris C.C."/>
            <person name="Gibson M.I."/>
            <person name="Moon K."/>
            <person name="Schramma K.R."/>
            <person name="Seyedsayamdost M.R."/>
        </authorList>
    </citation>
    <scope>NUCLEOTIDE SEQUENCE [LARGE SCALE GENOMIC DNA]</scope>
    <source>
        <strain evidence="3">ATCC 55076</strain>
    </source>
</reference>
<keyword evidence="3" id="KW-1185">Reference proteome</keyword>
<proteinExistence type="predicted"/>
<organism evidence="2 3">
    <name type="scientific">[Actinomadura] parvosata subsp. kistnae</name>
    <dbReference type="NCBI Taxonomy" id="1909395"/>
    <lineage>
        <taxon>Bacteria</taxon>
        <taxon>Bacillati</taxon>
        <taxon>Actinomycetota</taxon>
        <taxon>Actinomycetes</taxon>
        <taxon>Streptosporangiales</taxon>
        <taxon>Streptosporangiaceae</taxon>
        <taxon>Nonomuraea</taxon>
    </lineage>
</organism>
<dbReference type="EMBL" id="CP017717">
    <property type="protein sequence ID" value="AQZ62427.1"/>
    <property type="molecule type" value="Genomic_DNA"/>
</dbReference>